<proteinExistence type="predicted"/>
<feature type="coiled-coil region" evidence="1">
    <location>
        <begin position="249"/>
        <end position="283"/>
    </location>
</feature>
<evidence type="ECO:0000313" key="4">
    <source>
        <dbReference type="RefSeq" id="XP_032822803.1"/>
    </source>
</evidence>
<dbReference type="InterPro" id="IPR042481">
    <property type="entry name" value="CCDC57"/>
</dbReference>
<feature type="coiled-coil region" evidence="1">
    <location>
        <begin position="647"/>
        <end position="681"/>
    </location>
</feature>
<gene>
    <name evidence="4" type="primary">CCDC57</name>
</gene>
<protein>
    <submittedName>
        <fullName evidence="4">Coiled-coil domain-containing protein 57</fullName>
    </submittedName>
</protein>
<dbReference type="GO" id="GO:0060271">
    <property type="term" value="P:cilium assembly"/>
    <property type="evidence" value="ECO:0007669"/>
    <property type="project" value="TreeGrafter"/>
</dbReference>
<sequence length="886" mass="99569">MPVPPEQLLTPAMLGGEPEPVPVAPLVALSCTLPDAEVDEESIRLERLLGDKEREWHELQKLRARALAESVRRAERATAEERERFLQLKDDFKFNLRLLEERDGELEHCEADLASARSDNAELRAHVSELSVQADRLRSALAAARRDGEEEMAQHRERLRELRLDTERARGGVEAQLSQRSEELERLRRELERKVEETRGELGLQKQELLAEFDVHLQKREHEFRLHADQMSNTVLAHELKVRLLGKELEAAQAANERYGAALAAAETAQVELEKRLREAEWALRDEVAVRDARIKELEERAEDARLAHAKGLELLNRKCTELDRQTRESAAALERVRAAGAERERALEAQLRELRGELQDGEVERKRLEWSHADALHLKDHDMEKLREELQLARTAWDTHVTQQARQTVRRDVETEADRQALAKMRAELAACQDASARYKQELALAVQRQEELEREREQLALDSQRRAEERESALHRQGDKVLQPIMQARDQAVLRLKERERELSEAVSAGARLRRERDRAMATLLKHGIALQDNEPQDEESDLVGTDDSSLRAQNAALRAVIGEMRREMEALTGAGGKPTREAGVSPAIKGAELQLEATVRRQAGQVARLAATVAQLTRQEDLRRLRLIADPGGAAVAETSHPRVAELQVRLRQAARHVARLSRERQQLLELGNRLRAQLASAGLHESEDEPRSEGEDTDPGQRRLSARGHGAKTRLSQLEALQYQLTSQELQFAQHSRRVPPLPAPADSGETDKSSLTAPTPAQREALLSSDGGGSSLHELWKMLEQDDPGSSPSYDKGGARPSTSRSPRCPTATAVTGELHTPEKPSRDAGPEEIVVRARGLTPHARPRKVAGRNPWGDSTNSSGKPRTPGRGRVRNYNMRD</sequence>
<feature type="coiled-coil region" evidence="1">
    <location>
        <begin position="106"/>
        <end position="208"/>
    </location>
</feature>
<dbReference type="GO" id="GO:0007099">
    <property type="term" value="P:centriole replication"/>
    <property type="evidence" value="ECO:0007669"/>
    <property type="project" value="TreeGrafter"/>
</dbReference>
<keyword evidence="3" id="KW-1185">Reference proteome</keyword>
<feature type="coiled-coil region" evidence="1">
    <location>
        <begin position="345"/>
        <end position="372"/>
    </location>
</feature>
<keyword evidence="1" id="KW-0175">Coiled coil</keyword>
<evidence type="ECO:0000256" key="2">
    <source>
        <dbReference type="SAM" id="MobiDB-lite"/>
    </source>
</evidence>
<dbReference type="GO" id="GO:0007020">
    <property type="term" value="P:microtubule nucleation"/>
    <property type="evidence" value="ECO:0007669"/>
    <property type="project" value="TreeGrafter"/>
</dbReference>
<feature type="region of interest" description="Disordered" evidence="2">
    <location>
        <begin position="685"/>
        <end position="717"/>
    </location>
</feature>
<feature type="region of interest" description="Disordered" evidence="2">
    <location>
        <begin position="741"/>
        <end position="886"/>
    </location>
</feature>
<dbReference type="Proteomes" id="UP001318040">
    <property type="component" value="Chromosome 37"/>
</dbReference>
<feature type="compositionally biased region" description="Basic and acidic residues" evidence="2">
    <location>
        <begin position="825"/>
        <end position="841"/>
    </location>
</feature>
<evidence type="ECO:0000313" key="3">
    <source>
        <dbReference type="Proteomes" id="UP001318040"/>
    </source>
</evidence>
<dbReference type="RefSeq" id="XP_032822803.1">
    <property type="nucleotide sequence ID" value="XM_032966912.1"/>
</dbReference>
<reference evidence="4" key="1">
    <citation type="submission" date="2025-08" db="UniProtKB">
        <authorList>
            <consortium name="RefSeq"/>
        </authorList>
    </citation>
    <scope>IDENTIFICATION</scope>
    <source>
        <tissue evidence="4">Sperm</tissue>
    </source>
</reference>
<accession>A0AAJ7X7E1</accession>
<dbReference type="PANTHER" id="PTHR46725">
    <property type="entry name" value="COILED-COIL DOMAIN-CONTAINING PROTEIN 57"/>
    <property type="match status" value="1"/>
</dbReference>
<dbReference type="CTD" id="284001"/>
<feature type="region of interest" description="Disordered" evidence="2">
    <location>
        <begin position="459"/>
        <end position="478"/>
    </location>
</feature>
<dbReference type="GO" id="GO:0005814">
    <property type="term" value="C:centriole"/>
    <property type="evidence" value="ECO:0007669"/>
    <property type="project" value="TreeGrafter"/>
</dbReference>
<evidence type="ECO:0000256" key="1">
    <source>
        <dbReference type="SAM" id="Coils"/>
    </source>
</evidence>
<dbReference type="GO" id="GO:0034451">
    <property type="term" value="C:centriolar satellite"/>
    <property type="evidence" value="ECO:0007669"/>
    <property type="project" value="TreeGrafter"/>
</dbReference>
<dbReference type="PANTHER" id="PTHR46725:SF1">
    <property type="entry name" value="COILED-COIL DOMAIN-CONTAINING PROTEIN 57"/>
    <property type="match status" value="1"/>
</dbReference>
<name>A0AAJ7X7E1_PETMA</name>
<dbReference type="GO" id="GO:0045931">
    <property type="term" value="P:positive regulation of mitotic cell cycle"/>
    <property type="evidence" value="ECO:0007669"/>
    <property type="project" value="TreeGrafter"/>
</dbReference>
<dbReference type="AlphaFoldDB" id="A0AAJ7X7E1"/>
<dbReference type="GO" id="GO:0005876">
    <property type="term" value="C:spindle microtubule"/>
    <property type="evidence" value="ECO:0007669"/>
    <property type="project" value="TreeGrafter"/>
</dbReference>
<organism evidence="3 4">
    <name type="scientific">Petromyzon marinus</name>
    <name type="common">Sea lamprey</name>
    <dbReference type="NCBI Taxonomy" id="7757"/>
    <lineage>
        <taxon>Eukaryota</taxon>
        <taxon>Metazoa</taxon>
        <taxon>Chordata</taxon>
        <taxon>Craniata</taxon>
        <taxon>Vertebrata</taxon>
        <taxon>Cyclostomata</taxon>
        <taxon>Hyperoartia</taxon>
        <taxon>Petromyzontiformes</taxon>
        <taxon>Petromyzontidae</taxon>
        <taxon>Petromyzon</taxon>
    </lineage>
</organism>
<dbReference type="KEGG" id="pmrn:116949521"/>